<reference evidence="1" key="1">
    <citation type="submission" date="2020-06" db="EMBL/GenBank/DDBJ databases">
        <title>WGS assembly of Ceratodon purpureus strain R40.</title>
        <authorList>
            <person name="Carey S.B."/>
            <person name="Jenkins J."/>
            <person name="Shu S."/>
            <person name="Lovell J.T."/>
            <person name="Sreedasyam A."/>
            <person name="Maumus F."/>
            <person name="Tiley G.P."/>
            <person name="Fernandez-Pozo N."/>
            <person name="Barry K."/>
            <person name="Chen C."/>
            <person name="Wang M."/>
            <person name="Lipzen A."/>
            <person name="Daum C."/>
            <person name="Saski C.A."/>
            <person name="Payton A.C."/>
            <person name="Mcbreen J.C."/>
            <person name="Conrad R.E."/>
            <person name="Kollar L.M."/>
            <person name="Olsson S."/>
            <person name="Huttunen S."/>
            <person name="Landis J.B."/>
            <person name="Wickett N.J."/>
            <person name="Johnson M.G."/>
            <person name="Rensing S.A."/>
            <person name="Grimwood J."/>
            <person name="Schmutz J."/>
            <person name="Mcdaniel S.F."/>
        </authorList>
    </citation>
    <scope>NUCLEOTIDE SEQUENCE</scope>
    <source>
        <strain evidence="1">R40</strain>
    </source>
</reference>
<dbReference type="Proteomes" id="UP000822688">
    <property type="component" value="Chromosome V"/>
</dbReference>
<proteinExistence type="predicted"/>
<gene>
    <name evidence="1" type="ORF">KC19_VG287300</name>
</gene>
<dbReference type="AlphaFoldDB" id="A0A8T0HV75"/>
<dbReference type="CDD" id="cd09272">
    <property type="entry name" value="RNase_HI_RT_Ty1"/>
    <property type="match status" value="1"/>
</dbReference>
<dbReference type="EMBL" id="CM026426">
    <property type="protein sequence ID" value="KAG0574746.1"/>
    <property type="molecule type" value="Genomic_DNA"/>
</dbReference>
<organism evidence="1 2">
    <name type="scientific">Ceratodon purpureus</name>
    <name type="common">Fire moss</name>
    <name type="synonym">Dicranum purpureum</name>
    <dbReference type="NCBI Taxonomy" id="3225"/>
    <lineage>
        <taxon>Eukaryota</taxon>
        <taxon>Viridiplantae</taxon>
        <taxon>Streptophyta</taxon>
        <taxon>Embryophyta</taxon>
        <taxon>Bryophyta</taxon>
        <taxon>Bryophytina</taxon>
        <taxon>Bryopsida</taxon>
        <taxon>Dicranidae</taxon>
        <taxon>Pseudoditrichales</taxon>
        <taxon>Ditrichaceae</taxon>
        <taxon>Ceratodon</taxon>
    </lineage>
</organism>
<comment type="caution">
    <text evidence="1">The sequence shown here is derived from an EMBL/GenBank/DDBJ whole genome shotgun (WGS) entry which is preliminary data.</text>
</comment>
<name>A0A8T0HV75_CERPU</name>
<evidence type="ECO:0000313" key="1">
    <source>
        <dbReference type="EMBL" id="KAG0574746.1"/>
    </source>
</evidence>
<evidence type="ECO:0000313" key="2">
    <source>
        <dbReference type="Proteomes" id="UP000822688"/>
    </source>
</evidence>
<protein>
    <submittedName>
        <fullName evidence="1">Uncharacterized protein</fullName>
    </submittedName>
</protein>
<accession>A0A8T0HV75</accession>
<keyword evidence="2" id="KW-1185">Reference proteome</keyword>
<sequence>MAKNLVMHARTQHTERHYHLIHDYVKKRRIRVEFVRSQEQAADGLTKPLNKGGDGQHMVRNPECLASQTQALSTPRWYPCNPSKRDSIHIAYSAV</sequence>